<dbReference type="PROSITE" id="PS50206">
    <property type="entry name" value="RHODANESE_3"/>
    <property type="match status" value="1"/>
</dbReference>
<keyword evidence="2" id="KW-0808">Transferase</keyword>
<evidence type="ECO:0000313" key="3">
    <source>
        <dbReference type="Proteomes" id="UP000184357"/>
    </source>
</evidence>
<gene>
    <name evidence="2" type="ORF">SAMN05443636_0629</name>
</gene>
<proteinExistence type="predicted"/>
<name>A0A1M5KSF5_9EURY</name>
<keyword evidence="3" id="KW-1185">Reference proteome</keyword>
<dbReference type="InterPro" id="IPR036873">
    <property type="entry name" value="Rhodanese-like_dom_sf"/>
</dbReference>
<dbReference type="RefSeq" id="WP_073306910.1">
    <property type="nucleotide sequence ID" value="NZ_FQWV01000001.1"/>
</dbReference>
<dbReference type="InterPro" id="IPR001763">
    <property type="entry name" value="Rhodanese-like_dom"/>
</dbReference>
<evidence type="ECO:0000313" key="2">
    <source>
        <dbReference type="EMBL" id="SHG55792.1"/>
    </source>
</evidence>
<accession>A0A1M5KSF5</accession>
<feature type="domain" description="Rhodanese" evidence="1">
    <location>
        <begin position="51"/>
        <end position="148"/>
    </location>
</feature>
<dbReference type="PANTHER" id="PTHR44086:SF13">
    <property type="entry name" value="THIOSULFATE SULFURTRANSFERASE PSPE"/>
    <property type="match status" value="1"/>
</dbReference>
<protein>
    <submittedName>
        <fullName evidence="2">Rhodanese-related sulfurtransferase</fullName>
    </submittedName>
</protein>
<dbReference type="Gene3D" id="3.40.250.10">
    <property type="entry name" value="Rhodanese-like domain"/>
    <property type="match status" value="1"/>
</dbReference>
<reference evidence="2" key="1">
    <citation type="submission" date="2016-11" db="EMBL/GenBank/DDBJ databases">
        <authorList>
            <person name="Jaros S."/>
            <person name="Januszkiewicz K."/>
            <person name="Wedrychowicz H."/>
        </authorList>
    </citation>
    <scope>NUCLEOTIDE SEQUENCE [LARGE SCALE GENOMIC DNA]</scope>
    <source>
        <strain evidence="2">DSM 9297</strain>
    </source>
</reference>
<organism evidence="2 3">
    <name type="scientific">Halobaculum gomorrense</name>
    <dbReference type="NCBI Taxonomy" id="43928"/>
    <lineage>
        <taxon>Archaea</taxon>
        <taxon>Methanobacteriati</taxon>
        <taxon>Methanobacteriota</taxon>
        <taxon>Stenosarchaea group</taxon>
        <taxon>Halobacteria</taxon>
        <taxon>Halobacteriales</taxon>
        <taxon>Haloferacaceae</taxon>
        <taxon>Halobaculum</taxon>
    </lineage>
</organism>
<dbReference type="EMBL" id="FQWV01000001">
    <property type="protein sequence ID" value="SHG55792.1"/>
    <property type="molecule type" value="Genomic_DNA"/>
</dbReference>
<dbReference type="Pfam" id="PF00581">
    <property type="entry name" value="Rhodanese"/>
    <property type="match status" value="1"/>
</dbReference>
<dbReference type="STRING" id="43928.SAMN05443636_0629"/>
<dbReference type="OrthoDB" id="135517at2157"/>
<dbReference type="SMART" id="SM00450">
    <property type="entry name" value="RHOD"/>
    <property type="match status" value="1"/>
</dbReference>
<dbReference type="AlphaFoldDB" id="A0A1M5KSF5"/>
<dbReference type="Proteomes" id="UP000184357">
    <property type="component" value="Unassembled WGS sequence"/>
</dbReference>
<sequence>MGDVTKHAWDMAAEAEADVAVLTVEEAREEWAAQENDAVDGAGADEDGHDGPAETKFLDVRDVRERWIEGAIPGDTHAPRGMLEFWADPETAYYRDYFETNRRFVLYCNEGGRSALAAKALQEMGYANVAHLEGGFTAWQEAGYEQADVEQPDYAER</sequence>
<dbReference type="GO" id="GO:0004792">
    <property type="term" value="F:thiosulfate-cyanide sulfurtransferase activity"/>
    <property type="evidence" value="ECO:0007669"/>
    <property type="project" value="TreeGrafter"/>
</dbReference>
<dbReference type="SUPFAM" id="SSF52821">
    <property type="entry name" value="Rhodanese/Cell cycle control phosphatase"/>
    <property type="match status" value="1"/>
</dbReference>
<dbReference type="PANTHER" id="PTHR44086">
    <property type="entry name" value="THIOSULFATE SULFURTRANSFERASE RDL2, MITOCHONDRIAL-RELATED"/>
    <property type="match status" value="1"/>
</dbReference>
<evidence type="ECO:0000259" key="1">
    <source>
        <dbReference type="PROSITE" id="PS50206"/>
    </source>
</evidence>